<organism evidence="4 5">
    <name type="scientific">Sporosarcina siberiensis</name>
    <dbReference type="NCBI Taxonomy" id="1365606"/>
    <lineage>
        <taxon>Bacteria</taxon>
        <taxon>Bacillati</taxon>
        <taxon>Bacillota</taxon>
        <taxon>Bacilli</taxon>
        <taxon>Bacillales</taxon>
        <taxon>Caryophanaceae</taxon>
        <taxon>Sporosarcina</taxon>
    </lineage>
</organism>
<feature type="domain" description="Thioredoxin" evidence="3">
    <location>
        <begin position="30"/>
        <end position="171"/>
    </location>
</feature>
<evidence type="ECO:0000256" key="1">
    <source>
        <dbReference type="ARBA" id="ARBA00023157"/>
    </source>
</evidence>
<keyword evidence="1" id="KW-1015">Disulfide bond</keyword>
<dbReference type="InterPro" id="IPR050553">
    <property type="entry name" value="Thioredoxin_ResA/DsbE_sf"/>
</dbReference>
<dbReference type="SUPFAM" id="SSF52833">
    <property type="entry name" value="Thioredoxin-like"/>
    <property type="match status" value="1"/>
</dbReference>
<dbReference type="CDD" id="cd02966">
    <property type="entry name" value="TlpA_like_family"/>
    <property type="match status" value="1"/>
</dbReference>
<dbReference type="RefSeq" id="WP_381537903.1">
    <property type="nucleotide sequence ID" value="NZ_JBHUGI010000027.1"/>
</dbReference>
<keyword evidence="2" id="KW-0732">Signal</keyword>
<sequence length="171" mass="18935">MKKNKLTLFLFTLISVVFLFACGNSNSSITNKGDQAPMFVIEDLAGNQIALEDLAGEKVYIKYWASWCSICLAGLDELNTLAAQENDFKILTIVSPDFKGEKSASKFSKWYPKLSADNLTVLLDMDGKWAKQFGILAYPTSYFIGSDGILAKTTIGHVPNETIIKDFETIN</sequence>
<dbReference type="InterPro" id="IPR036249">
    <property type="entry name" value="Thioredoxin-like_sf"/>
</dbReference>
<gene>
    <name evidence="4" type="ORF">ACFSFY_10610</name>
</gene>
<dbReference type="Gene3D" id="3.40.30.10">
    <property type="entry name" value="Glutaredoxin"/>
    <property type="match status" value="1"/>
</dbReference>
<dbReference type="InterPro" id="IPR000866">
    <property type="entry name" value="AhpC/TSA"/>
</dbReference>
<keyword evidence="5" id="KW-1185">Reference proteome</keyword>
<comment type="caution">
    <text evidence="4">The sequence shown here is derived from an EMBL/GenBank/DDBJ whole genome shotgun (WGS) entry which is preliminary data.</text>
</comment>
<dbReference type="EMBL" id="JBHUGI010000027">
    <property type="protein sequence ID" value="MFD1928501.1"/>
    <property type="molecule type" value="Genomic_DNA"/>
</dbReference>
<name>A0ABW4SGH9_9BACL</name>
<dbReference type="PANTHER" id="PTHR42852:SF16">
    <property type="entry name" value="THIOL:DISULFIDE INTERCHANGE PROTEIN TLPA"/>
    <property type="match status" value="1"/>
</dbReference>
<evidence type="ECO:0000313" key="5">
    <source>
        <dbReference type="Proteomes" id="UP001597218"/>
    </source>
</evidence>
<dbReference type="Pfam" id="PF00578">
    <property type="entry name" value="AhpC-TSA"/>
    <property type="match status" value="1"/>
</dbReference>
<evidence type="ECO:0000256" key="2">
    <source>
        <dbReference type="SAM" id="SignalP"/>
    </source>
</evidence>
<reference evidence="5" key="1">
    <citation type="journal article" date="2019" name="Int. J. Syst. Evol. Microbiol.">
        <title>The Global Catalogue of Microorganisms (GCM) 10K type strain sequencing project: providing services to taxonomists for standard genome sequencing and annotation.</title>
        <authorList>
            <consortium name="The Broad Institute Genomics Platform"/>
            <consortium name="The Broad Institute Genome Sequencing Center for Infectious Disease"/>
            <person name="Wu L."/>
            <person name="Ma J."/>
        </authorList>
    </citation>
    <scope>NUCLEOTIDE SEQUENCE [LARGE SCALE GENOMIC DNA]</scope>
    <source>
        <strain evidence="5">CGMCC 4.7177</strain>
    </source>
</reference>
<evidence type="ECO:0000313" key="4">
    <source>
        <dbReference type="EMBL" id="MFD1928501.1"/>
    </source>
</evidence>
<dbReference type="PANTHER" id="PTHR42852">
    <property type="entry name" value="THIOL:DISULFIDE INTERCHANGE PROTEIN DSBE"/>
    <property type="match status" value="1"/>
</dbReference>
<feature type="signal peptide" evidence="2">
    <location>
        <begin position="1"/>
        <end position="21"/>
    </location>
</feature>
<evidence type="ECO:0000259" key="3">
    <source>
        <dbReference type="PROSITE" id="PS51352"/>
    </source>
</evidence>
<dbReference type="PROSITE" id="PS51257">
    <property type="entry name" value="PROKAR_LIPOPROTEIN"/>
    <property type="match status" value="1"/>
</dbReference>
<protein>
    <submittedName>
        <fullName evidence="4">Redoxin domain-containing protein</fullName>
    </submittedName>
</protein>
<dbReference type="PROSITE" id="PS51352">
    <property type="entry name" value="THIOREDOXIN_2"/>
    <property type="match status" value="1"/>
</dbReference>
<proteinExistence type="predicted"/>
<accession>A0ABW4SGH9</accession>
<dbReference type="InterPro" id="IPR013766">
    <property type="entry name" value="Thioredoxin_domain"/>
</dbReference>
<feature type="chain" id="PRO_5045497797" evidence="2">
    <location>
        <begin position="22"/>
        <end position="171"/>
    </location>
</feature>
<dbReference type="Proteomes" id="UP001597218">
    <property type="component" value="Unassembled WGS sequence"/>
</dbReference>